<feature type="non-terminal residue" evidence="1">
    <location>
        <position position="1"/>
    </location>
</feature>
<sequence length="152" mass="16631">METKSSNAIVFEQMEEAIASETATAMSEMPAEHVPCGSNAPSCDDLAHGHESESFKDVGVDQLVEPELGIENLGKNRFDLNLQPPATDTDMQTMDDDSISNDCKNRCELSDSMAHDPKNCSAQSLVLVDYCNMGDVWGAYLIQDIGLMIQLR</sequence>
<reference evidence="1 2" key="1">
    <citation type="journal article" date="2016" name="Sci. Rep.">
        <title>The genome sequence of the outbreeding globe artichoke constructed de novo incorporating a phase-aware low-pass sequencing strategy of F1 progeny.</title>
        <authorList>
            <person name="Scaglione D."/>
            <person name="Reyes-Chin-Wo S."/>
            <person name="Acquadro A."/>
            <person name="Froenicke L."/>
            <person name="Portis E."/>
            <person name="Beitel C."/>
            <person name="Tirone M."/>
            <person name="Mauro R."/>
            <person name="Lo Monaco A."/>
            <person name="Mauromicale G."/>
            <person name="Faccioli P."/>
            <person name="Cattivelli L."/>
            <person name="Rieseberg L."/>
            <person name="Michelmore R."/>
            <person name="Lanteri S."/>
        </authorList>
    </citation>
    <scope>NUCLEOTIDE SEQUENCE [LARGE SCALE GENOMIC DNA]</scope>
    <source>
        <strain evidence="1">2C</strain>
    </source>
</reference>
<keyword evidence="2" id="KW-1185">Reference proteome</keyword>
<dbReference type="Proteomes" id="UP000243975">
    <property type="component" value="Unassembled WGS sequence"/>
</dbReference>
<name>A0A103YNL9_CYNCS</name>
<comment type="caution">
    <text evidence="1">The sequence shown here is derived from an EMBL/GenBank/DDBJ whole genome shotgun (WGS) entry which is preliminary data.</text>
</comment>
<accession>A0A103YNL9</accession>
<dbReference type="Gramene" id="KVI12456">
    <property type="protein sequence ID" value="KVI12456"/>
    <property type="gene ID" value="Ccrd_009152"/>
</dbReference>
<proteinExistence type="predicted"/>
<evidence type="ECO:0000313" key="1">
    <source>
        <dbReference type="EMBL" id="KVI12456.1"/>
    </source>
</evidence>
<organism evidence="1 2">
    <name type="scientific">Cynara cardunculus var. scolymus</name>
    <name type="common">Globe artichoke</name>
    <name type="synonym">Cynara scolymus</name>
    <dbReference type="NCBI Taxonomy" id="59895"/>
    <lineage>
        <taxon>Eukaryota</taxon>
        <taxon>Viridiplantae</taxon>
        <taxon>Streptophyta</taxon>
        <taxon>Embryophyta</taxon>
        <taxon>Tracheophyta</taxon>
        <taxon>Spermatophyta</taxon>
        <taxon>Magnoliopsida</taxon>
        <taxon>eudicotyledons</taxon>
        <taxon>Gunneridae</taxon>
        <taxon>Pentapetalae</taxon>
        <taxon>asterids</taxon>
        <taxon>campanulids</taxon>
        <taxon>Asterales</taxon>
        <taxon>Asteraceae</taxon>
        <taxon>Carduoideae</taxon>
        <taxon>Cardueae</taxon>
        <taxon>Carduinae</taxon>
        <taxon>Cynara</taxon>
    </lineage>
</organism>
<evidence type="ECO:0000313" key="2">
    <source>
        <dbReference type="Proteomes" id="UP000243975"/>
    </source>
</evidence>
<protein>
    <submittedName>
        <fullName evidence="1">Uncharacterized protein</fullName>
    </submittedName>
</protein>
<dbReference type="AlphaFoldDB" id="A0A103YNL9"/>
<gene>
    <name evidence="1" type="ORF">Ccrd_009152</name>
</gene>
<dbReference type="EMBL" id="LEKV01000001">
    <property type="protein sequence ID" value="KVI12456.1"/>
    <property type="molecule type" value="Genomic_DNA"/>
</dbReference>